<feature type="region of interest" description="Disordered" evidence="2">
    <location>
        <begin position="59"/>
        <end position="113"/>
    </location>
</feature>
<dbReference type="Proteomes" id="UP000053660">
    <property type="component" value="Unassembled WGS sequence"/>
</dbReference>
<feature type="coiled-coil region" evidence="1">
    <location>
        <begin position="27"/>
        <end position="54"/>
    </location>
</feature>
<organism evidence="3 4">
    <name type="scientific">Oesophagostomum dentatum</name>
    <name type="common">Nodular worm</name>
    <dbReference type="NCBI Taxonomy" id="61180"/>
    <lineage>
        <taxon>Eukaryota</taxon>
        <taxon>Metazoa</taxon>
        <taxon>Ecdysozoa</taxon>
        <taxon>Nematoda</taxon>
        <taxon>Chromadorea</taxon>
        <taxon>Rhabditida</taxon>
        <taxon>Rhabditina</taxon>
        <taxon>Rhabditomorpha</taxon>
        <taxon>Strongyloidea</taxon>
        <taxon>Strongylidae</taxon>
        <taxon>Oesophagostomum</taxon>
    </lineage>
</organism>
<evidence type="ECO:0000313" key="3">
    <source>
        <dbReference type="EMBL" id="KHJ95968.1"/>
    </source>
</evidence>
<evidence type="ECO:0000313" key="4">
    <source>
        <dbReference type="Proteomes" id="UP000053660"/>
    </source>
</evidence>
<keyword evidence="4" id="KW-1185">Reference proteome</keyword>
<evidence type="ECO:0000256" key="2">
    <source>
        <dbReference type="SAM" id="MobiDB-lite"/>
    </source>
</evidence>
<dbReference type="EMBL" id="KN549795">
    <property type="protein sequence ID" value="KHJ95968.1"/>
    <property type="molecule type" value="Genomic_DNA"/>
</dbReference>
<gene>
    <name evidence="3" type="ORF">OESDEN_04065</name>
</gene>
<sequence length="113" mass="12473">MRLYFCRCTLLSDRLAILSKEPQITPCQRAKKVMEQKESEASQTENNVEVTIEVNPRRRSIPVISVSSEAAKNKEASTSRSGSLASTSYGRVSNQHSSRASTSRTSGQAQVRP</sequence>
<evidence type="ECO:0000256" key="1">
    <source>
        <dbReference type="SAM" id="Coils"/>
    </source>
</evidence>
<proteinExistence type="predicted"/>
<reference evidence="3 4" key="1">
    <citation type="submission" date="2014-03" db="EMBL/GenBank/DDBJ databases">
        <title>Draft genome of the hookworm Oesophagostomum dentatum.</title>
        <authorList>
            <person name="Mitreva M."/>
        </authorList>
    </citation>
    <scope>NUCLEOTIDE SEQUENCE [LARGE SCALE GENOMIC DNA]</scope>
    <source>
        <strain evidence="3 4">OD-Hann</strain>
    </source>
</reference>
<dbReference type="AlphaFoldDB" id="A0A0B1TEH3"/>
<keyword evidence="1" id="KW-0175">Coiled coil</keyword>
<name>A0A0B1TEH3_OESDE</name>
<feature type="compositionally biased region" description="Polar residues" evidence="2">
    <location>
        <begin position="89"/>
        <end position="113"/>
    </location>
</feature>
<accession>A0A0B1TEH3</accession>
<feature type="compositionally biased region" description="Low complexity" evidence="2">
    <location>
        <begin position="78"/>
        <end position="88"/>
    </location>
</feature>
<protein>
    <submittedName>
        <fullName evidence="3">Uncharacterized protein</fullName>
    </submittedName>
</protein>